<evidence type="ECO:0000256" key="2">
    <source>
        <dbReference type="SAM" id="MobiDB-lite"/>
    </source>
</evidence>
<evidence type="ECO:0000259" key="3">
    <source>
        <dbReference type="PROSITE" id="PS50033"/>
    </source>
</evidence>
<evidence type="ECO:0000313" key="5">
    <source>
        <dbReference type="EMBL" id="VDN89827.1"/>
    </source>
</evidence>
<dbReference type="GO" id="GO:0031468">
    <property type="term" value="P:nuclear membrane reassembly"/>
    <property type="evidence" value="ECO:0007669"/>
    <property type="project" value="TreeGrafter"/>
</dbReference>
<sequence length="1047" mass="121683">MFDEDSASEQDEKPRNLFEERKRLMQERINSVKQSMLNLRIRLRETTTSKNAKEVHRIFDRVTYLQNIADQDAENLIIELEESRRIRQKKILENRILLERSKCILDESLSLLTKFEEFVINGRFVMRMETHGWKWIMINLDVRDITLQTAIKTMTLTRNSSEESAEKFFSTTPFFETFISLKRNGRITYKLLTSREGIVVEFDGPNSINKHRDCWDSIYKRTVIQENLPIQQLLGEDTLRKFNCCRIATLHSTGKKTRSRSSSPSSNDGKRQQGFYVGGSEQSGNLVLEPDSSRNEDFVSQFFNSARARGAESLTSEECTKSGAHDIVKLSSGIKGYRLGGAVQQPSELVESNGSTPVSILMISIPFLFQQDVTLVMWENGFTVDGGPLRLYSDMRNHSFLQTIGEGRVPGEIIRQYPGKIIYLRMERRSEPRVVESKPFTGEGQRLGELVPTVFSTRNLEQKTSNSANPANNGFVDSNDIKKAQEATKLNDEEPITQVQIRLPSGERIVGKFNHNHTVGDIRNFVVIAAPVYAFQPFNLMTTFPNKMIEQENISLKDAGLLNAVIVAKLVYSVHYWADISSVCYCQHNVNMRSFLVNILMSLKEILGLQVWTKFFQIVKGCGGWIGFTKKRYLMDETRVGKFMGEDKFGNKYYEDNSYFMPRNRWVEYPEHVWLDYDASQIPAEWHMWLHHITDETPVQNPPKQRKWMLDHEETLTLLDRFLLIITVIIGQFKLSNQFRWKRDFMYVSEVNSTDATCFQDCNDEWKSVFEHEFNLSTTDFYDFPLHPTVLDRAGFVTYCNISEQRTQCYINECNDQASFYFLQEIICFENFILSEYEWAISTWVDRKRGSRQECPNLRFNFEVLEDYIYEKFQTAVRVFSPSNFLCRFKKHHFLEARSCLEKTEPLTFLKCDQTCHLEALKNIESRERAFPGKNRENSLRNSQEKNLFQVFTKKETSKYERELGLLCSFQSCYLQCEELIVKGSCERKEADSALALISQYVTWHASDIYDWHILSDSLDHFPSSCQRLVLTLSNADPVVRIISGFS</sequence>
<feature type="domain" description="SEP" evidence="4">
    <location>
        <begin position="370"/>
        <end position="435"/>
    </location>
</feature>
<evidence type="ECO:0000313" key="6">
    <source>
        <dbReference type="Proteomes" id="UP000278627"/>
    </source>
</evidence>
<name>A0A0N4TK31_BRUPA</name>
<dbReference type="InterPro" id="IPR029071">
    <property type="entry name" value="Ubiquitin-like_domsf"/>
</dbReference>
<dbReference type="Proteomes" id="UP000278627">
    <property type="component" value="Unassembled WGS sequence"/>
</dbReference>
<dbReference type="SUPFAM" id="SSF102848">
    <property type="entry name" value="NSFL1 (p97 ATPase) cofactor p47, SEP domain"/>
    <property type="match status" value="1"/>
</dbReference>
<feature type="region of interest" description="Disordered" evidence="2">
    <location>
        <begin position="255"/>
        <end position="290"/>
    </location>
</feature>
<dbReference type="SMART" id="SM00553">
    <property type="entry name" value="SEP"/>
    <property type="match status" value="1"/>
</dbReference>
<dbReference type="WBParaSite" id="BPAG_0000867901-mRNA-1">
    <property type="protein sequence ID" value="BPAG_0000867901-mRNA-1"/>
    <property type="gene ID" value="BPAG_0000867901"/>
</dbReference>
<dbReference type="GO" id="GO:0007030">
    <property type="term" value="P:Golgi organization"/>
    <property type="evidence" value="ECO:0007669"/>
    <property type="project" value="TreeGrafter"/>
</dbReference>
<dbReference type="PANTHER" id="PTHR23333:SF20">
    <property type="entry name" value="NSFL1 COFACTOR P47"/>
    <property type="match status" value="1"/>
</dbReference>
<dbReference type="GO" id="GO:0000045">
    <property type="term" value="P:autophagosome assembly"/>
    <property type="evidence" value="ECO:0007669"/>
    <property type="project" value="TreeGrafter"/>
</dbReference>
<dbReference type="Gene3D" id="3.10.20.90">
    <property type="entry name" value="Phosphatidylinositol 3-kinase Catalytic Subunit, Chain A, domain 1"/>
    <property type="match status" value="1"/>
</dbReference>
<dbReference type="InterPro" id="IPR012989">
    <property type="entry name" value="SEP_domain"/>
</dbReference>
<reference evidence="5 6" key="2">
    <citation type="submission" date="2018-11" db="EMBL/GenBank/DDBJ databases">
        <authorList>
            <consortium name="Pathogen Informatics"/>
        </authorList>
    </citation>
    <scope>NUCLEOTIDE SEQUENCE [LARGE SCALE GENOMIC DNA]</scope>
</reference>
<evidence type="ECO:0000256" key="1">
    <source>
        <dbReference type="ARBA" id="ARBA00007355"/>
    </source>
</evidence>
<dbReference type="GO" id="GO:0005829">
    <property type="term" value="C:cytosol"/>
    <property type="evidence" value="ECO:0007669"/>
    <property type="project" value="TreeGrafter"/>
</dbReference>
<evidence type="ECO:0000259" key="4">
    <source>
        <dbReference type="PROSITE" id="PS51399"/>
    </source>
</evidence>
<gene>
    <name evidence="5" type="ORF">BPAG_LOCUS8641</name>
</gene>
<dbReference type="EMBL" id="UZAD01013138">
    <property type="protein sequence ID" value="VDN89827.1"/>
    <property type="molecule type" value="Genomic_DNA"/>
</dbReference>
<dbReference type="InterPro" id="IPR007763">
    <property type="entry name" value="NDUFA12"/>
</dbReference>
<dbReference type="Pfam" id="PF05071">
    <property type="entry name" value="NDUFA12"/>
    <property type="match status" value="1"/>
</dbReference>
<evidence type="ECO:0000313" key="7">
    <source>
        <dbReference type="WBParaSite" id="BPAG_0000867901-mRNA-1"/>
    </source>
</evidence>
<dbReference type="GO" id="GO:0043130">
    <property type="term" value="F:ubiquitin binding"/>
    <property type="evidence" value="ECO:0007669"/>
    <property type="project" value="TreeGrafter"/>
</dbReference>
<feature type="domain" description="UBX" evidence="3">
    <location>
        <begin position="492"/>
        <end position="569"/>
    </location>
</feature>
<dbReference type="Pfam" id="PF00789">
    <property type="entry name" value="UBX"/>
    <property type="match status" value="1"/>
</dbReference>
<dbReference type="SMART" id="SM00166">
    <property type="entry name" value="UBX"/>
    <property type="match status" value="1"/>
</dbReference>
<protein>
    <submittedName>
        <fullName evidence="7">UBX domain-containing protein</fullName>
    </submittedName>
</protein>
<dbReference type="AlphaFoldDB" id="A0A0N4TK31"/>
<dbReference type="STRING" id="6280.A0A0N4TK31"/>
<accession>A0A0N4TK31</accession>
<dbReference type="GO" id="GO:0045271">
    <property type="term" value="C:respiratory chain complex I"/>
    <property type="evidence" value="ECO:0007669"/>
    <property type="project" value="InterPro"/>
</dbReference>
<dbReference type="InterPro" id="IPR036241">
    <property type="entry name" value="NSFL1C_SEP_dom_sf"/>
</dbReference>
<dbReference type="GO" id="GO:0005634">
    <property type="term" value="C:nucleus"/>
    <property type="evidence" value="ECO:0007669"/>
    <property type="project" value="TreeGrafter"/>
</dbReference>
<dbReference type="PROSITE" id="PS51399">
    <property type="entry name" value="SEP"/>
    <property type="match status" value="1"/>
</dbReference>
<proteinExistence type="inferred from homology"/>
<dbReference type="GO" id="GO:0061025">
    <property type="term" value="P:membrane fusion"/>
    <property type="evidence" value="ECO:0007669"/>
    <property type="project" value="TreeGrafter"/>
</dbReference>
<dbReference type="PROSITE" id="PS50033">
    <property type="entry name" value="UBX"/>
    <property type="match status" value="1"/>
</dbReference>
<comment type="similarity">
    <text evidence="1">Belongs to the complex I NDUFA12 subunit family.</text>
</comment>
<reference evidence="7" key="1">
    <citation type="submission" date="2017-02" db="UniProtKB">
        <authorList>
            <consortium name="WormBaseParasite"/>
        </authorList>
    </citation>
    <scope>IDENTIFICATION</scope>
</reference>
<dbReference type="InterPro" id="IPR001012">
    <property type="entry name" value="UBX_dom"/>
</dbReference>
<dbReference type="SUPFAM" id="SSF54236">
    <property type="entry name" value="Ubiquitin-like"/>
    <property type="match status" value="1"/>
</dbReference>
<keyword evidence="6" id="KW-1185">Reference proteome</keyword>
<dbReference type="Pfam" id="PF08059">
    <property type="entry name" value="SEP"/>
    <property type="match status" value="1"/>
</dbReference>
<dbReference type="PANTHER" id="PTHR23333">
    <property type="entry name" value="UBX DOMAIN CONTAINING PROTEIN"/>
    <property type="match status" value="1"/>
</dbReference>
<dbReference type="Gene3D" id="3.30.420.210">
    <property type="entry name" value="SEP domain"/>
    <property type="match status" value="1"/>
</dbReference>
<dbReference type="GO" id="GO:0043161">
    <property type="term" value="P:proteasome-mediated ubiquitin-dependent protein catabolic process"/>
    <property type="evidence" value="ECO:0007669"/>
    <property type="project" value="TreeGrafter"/>
</dbReference>
<organism evidence="7">
    <name type="scientific">Brugia pahangi</name>
    <name type="common">Filarial nematode worm</name>
    <dbReference type="NCBI Taxonomy" id="6280"/>
    <lineage>
        <taxon>Eukaryota</taxon>
        <taxon>Metazoa</taxon>
        <taxon>Ecdysozoa</taxon>
        <taxon>Nematoda</taxon>
        <taxon>Chromadorea</taxon>
        <taxon>Rhabditida</taxon>
        <taxon>Spirurina</taxon>
        <taxon>Spiruromorpha</taxon>
        <taxon>Filarioidea</taxon>
        <taxon>Onchocercidae</taxon>
        <taxon>Brugia</taxon>
    </lineage>
</organism>